<feature type="region of interest" description="Disordered" evidence="4">
    <location>
        <begin position="154"/>
        <end position="183"/>
    </location>
</feature>
<reference evidence="6 7" key="1">
    <citation type="submission" date="2020-04" db="EMBL/GenBank/DDBJ databases">
        <title>MicrobeNet Type strains.</title>
        <authorList>
            <person name="Nicholson A.C."/>
        </authorList>
    </citation>
    <scope>NUCLEOTIDE SEQUENCE [LARGE SCALE GENOMIC DNA]</scope>
    <source>
        <strain evidence="6 7">JCM 3332</strain>
    </source>
</reference>
<evidence type="ECO:0000256" key="4">
    <source>
        <dbReference type="SAM" id="MobiDB-lite"/>
    </source>
</evidence>
<dbReference type="AlphaFoldDB" id="A0A846YHK5"/>
<protein>
    <submittedName>
        <fullName evidence="6">MarR family transcriptional regulator</fullName>
    </submittedName>
</protein>
<dbReference type="GO" id="GO:0003677">
    <property type="term" value="F:DNA binding"/>
    <property type="evidence" value="ECO:0007669"/>
    <property type="project" value="UniProtKB-KW"/>
</dbReference>
<dbReference type="Proteomes" id="UP000570678">
    <property type="component" value="Unassembled WGS sequence"/>
</dbReference>
<sequence length="183" mass="20036">MGTNERLREAAEKLALTLSAGGGMQRSTARVLTALLYTEQDTMTAADLCTELSISSGAVSTAIKHLMPVGLIERVPAPGSRRDHYRFRAGAWAALMSQQNTMLATMRDSAQEGIDATGPDTVTARRLHEMQDFYTFMLNELVPLIDRWREQYADHPPSRPRAVPETQRTTAPQPVPGSGRPGA</sequence>
<dbReference type="InterPro" id="IPR052362">
    <property type="entry name" value="HTH-GbsR_regulator"/>
</dbReference>
<proteinExistence type="predicted"/>
<evidence type="ECO:0000313" key="7">
    <source>
        <dbReference type="Proteomes" id="UP000570678"/>
    </source>
</evidence>
<gene>
    <name evidence="6" type="ORF">HGA15_20060</name>
</gene>
<keyword evidence="7" id="KW-1185">Reference proteome</keyword>
<evidence type="ECO:0000259" key="5">
    <source>
        <dbReference type="Pfam" id="PF12802"/>
    </source>
</evidence>
<dbReference type="InterPro" id="IPR036390">
    <property type="entry name" value="WH_DNA-bd_sf"/>
</dbReference>
<organism evidence="6 7">
    <name type="scientific">Nocardia flavorosea</name>
    <dbReference type="NCBI Taxonomy" id="53429"/>
    <lineage>
        <taxon>Bacteria</taxon>
        <taxon>Bacillati</taxon>
        <taxon>Actinomycetota</taxon>
        <taxon>Actinomycetes</taxon>
        <taxon>Mycobacteriales</taxon>
        <taxon>Nocardiaceae</taxon>
        <taxon>Nocardia</taxon>
    </lineage>
</organism>
<dbReference type="SUPFAM" id="SSF46785">
    <property type="entry name" value="Winged helix' DNA-binding domain"/>
    <property type="match status" value="1"/>
</dbReference>
<dbReference type="PANTHER" id="PTHR38465">
    <property type="entry name" value="HTH-TYPE TRANSCRIPTIONAL REGULATOR MJ1563-RELATED"/>
    <property type="match status" value="1"/>
</dbReference>
<dbReference type="InterPro" id="IPR036388">
    <property type="entry name" value="WH-like_DNA-bd_sf"/>
</dbReference>
<dbReference type="Pfam" id="PF12802">
    <property type="entry name" value="MarR_2"/>
    <property type="match status" value="1"/>
</dbReference>
<keyword evidence="1" id="KW-0805">Transcription regulation</keyword>
<dbReference type="Gene3D" id="1.10.287.160">
    <property type="entry name" value="HR1 repeat"/>
    <property type="match status" value="1"/>
</dbReference>
<accession>A0A846YHK5</accession>
<keyword evidence="2" id="KW-0238">DNA-binding</keyword>
<evidence type="ECO:0000256" key="2">
    <source>
        <dbReference type="ARBA" id="ARBA00023125"/>
    </source>
</evidence>
<name>A0A846YHK5_9NOCA</name>
<dbReference type="Gene3D" id="1.10.10.10">
    <property type="entry name" value="Winged helix-like DNA-binding domain superfamily/Winged helix DNA-binding domain"/>
    <property type="match status" value="1"/>
</dbReference>
<keyword evidence="3" id="KW-0804">Transcription</keyword>
<dbReference type="RefSeq" id="WP_063916081.1">
    <property type="nucleotide sequence ID" value="NZ_JARWNH010000084.1"/>
</dbReference>
<dbReference type="EMBL" id="JAAXOT010000010">
    <property type="protein sequence ID" value="NKY58393.1"/>
    <property type="molecule type" value="Genomic_DNA"/>
</dbReference>
<evidence type="ECO:0000313" key="6">
    <source>
        <dbReference type="EMBL" id="NKY58393.1"/>
    </source>
</evidence>
<evidence type="ECO:0000256" key="1">
    <source>
        <dbReference type="ARBA" id="ARBA00023015"/>
    </source>
</evidence>
<dbReference type="GO" id="GO:0003700">
    <property type="term" value="F:DNA-binding transcription factor activity"/>
    <property type="evidence" value="ECO:0007669"/>
    <property type="project" value="InterPro"/>
</dbReference>
<comment type="caution">
    <text evidence="6">The sequence shown here is derived from an EMBL/GenBank/DDBJ whole genome shotgun (WGS) entry which is preliminary data.</text>
</comment>
<evidence type="ECO:0000256" key="3">
    <source>
        <dbReference type="ARBA" id="ARBA00023163"/>
    </source>
</evidence>
<dbReference type="InterPro" id="IPR000835">
    <property type="entry name" value="HTH_MarR-typ"/>
</dbReference>
<feature type="domain" description="HTH marR-type" evidence="5">
    <location>
        <begin position="23"/>
        <end position="82"/>
    </location>
</feature>
<dbReference type="PANTHER" id="PTHR38465:SF2">
    <property type="entry name" value="HTH-TYPE TRANSCRIPTIONAL REGULATOR MMPR5"/>
    <property type="match status" value="1"/>
</dbReference>